<dbReference type="AlphaFoldDB" id="F1YWG9"/>
<dbReference type="EMBL" id="AEUP01000040">
    <property type="protein sequence ID" value="EGE46865.1"/>
    <property type="molecule type" value="Genomic_DNA"/>
</dbReference>
<evidence type="ECO:0000313" key="2">
    <source>
        <dbReference type="Proteomes" id="UP000018454"/>
    </source>
</evidence>
<comment type="caution">
    <text evidence="1">The sequence shown here is derived from an EMBL/GenBank/DDBJ whole genome shotgun (WGS) entry which is preliminary data.</text>
</comment>
<reference evidence="1 2" key="1">
    <citation type="journal article" date="2011" name="Science">
        <title>Drosophila microbiome modulates host developmental and metabolic homeostasis via insulin signaling.</title>
        <authorList>
            <person name="Shin S.C."/>
            <person name="Kim S.H."/>
            <person name="You H."/>
            <person name="Kim B."/>
            <person name="Kim A.C."/>
            <person name="Lee K.A."/>
            <person name="Yoon J.H."/>
            <person name="Ryu J.H."/>
            <person name="Lee W.J."/>
        </authorList>
    </citation>
    <scope>NUCLEOTIDE SEQUENCE [LARGE SCALE GENOMIC DNA]</scope>
    <source>
        <strain evidence="1 2">DM001</strain>
    </source>
</reference>
<name>F1YWG9_9PROT</name>
<organism evidence="1 2">
    <name type="scientific">Acetobacter pomorum DM001</name>
    <dbReference type="NCBI Taxonomy" id="945681"/>
    <lineage>
        <taxon>Bacteria</taxon>
        <taxon>Pseudomonadati</taxon>
        <taxon>Pseudomonadota</taxon>
        <taxon>Alphaproteobacteria</taxon>
        <taxon>Acetobacterales</taxon>
        <taxon>Acetobacteraceae</taxon>
        <taxon>Acetobacter</taxon>
    </lineage>
</organism>
<dbReference type="Proteomes" id="UP000018454">
    <property type="component" value="Unassembled WGS sequence"/>
</dbReference>
<accession>F1YWG9</accession>
<proteinExistence type="predicted"/>
<evidence type="ECO:0000313" key="1">
    <source>
        <dbReference type="EMBL" id="EGE46865.1"/>
    </source>
</evidence>
<sequence>MLPTLSRLSVSNEPGCRLRHRCSSQYLRISPLHWEFHNPLSHSSLHVSNAAPRLSPGISHLTVQTAYTPFTPSHSEQR</sequence>
<gene>
    <name evidence="1" type="ORF">APO_2581</name>
</gene>
<protein>
    <submittedName>
        <fullName evidence="1">Uncharacterized protein</fullName>
    </submittedName>
</protein>